<dbReference type="AlphaFoldDB" id="A0AAE3A4T7"/>
<dbReference type="EMBL" id="JAJEPS010000005">
    <property type="protein sequence ID" value="MCC2126017.1"/>
    <property type="molecule type" value="Genomic_DNA"/>
</dbReference>
<evidence type="ECO:0000313" key="2">
    <source>
        <dbReference type="EMBL" id="MCC2126017.1"/>
    </source>
</evidence>
<reference evidence="2 3" key="1">
    <citation type="submission" date="2021-10" db="EMBL/GenBank/DDBJ databases">
        <title>Anaerobic single-cell dispensing facilitates the cultivation of human gut bacteria.</title>
        <authorList>
            <person name="Afrizal A."/>
        </authorList>
    </citation>
    <scope>NUCLEOTIDE SEQUENCE [LARGE SCALE GENOMIC DNA]</scope>
    <source>
        <strain evidence="2 3">CLA-AA-H276</strain>
    </source>
</reference>
<accession>A0AAE3A4T7</accession>
<protein>
    <submittedName>
        <fullName evidence="2">Uncharacterized protein</fullName>
    </submittedName>
</protein>
<keyword evidence="3" id="KW-1185">Reference proteome</keyword>
<dbReference type="RefSeq" id="WP_308459197.1">
    <property type="nucleotide sequence ID" value="NZ_JAJEPS010000005.1"/>
</dbReference>
<keyword evidence="1" id="KW-1133">Transmembrane helix</keyword>
<sequence>MFILRKLFKIMLLPVVFVLFFIKWLLATSLKLTESIVGLLTMIVGGGIIYYLVCKRWSDVFLMSLIFADIMALLLAVITVQDWCDMLIEKIGAL</sequence>
<gene>
    <name evidence="2" type="ORF">LKD36_07480</name>
</gene>
<evidence type="ECO:0000256" key="1">
    <source>
        <dbReference type="SAM" id="Phobius"/>
    </source>
</evidence>
<comment type="caution">
    <text evidence="2">The sequence shown here is derived from an EMBL/GenBank/DDBJ whole genome shotgun (WGS) entry which is preliminary data.</text>
</comment>
<dbReference type="Proteomes" id="UP001198220">
    <property type="component" value="Unassembled WGS sequence"/>
</dbReference>
<proteinExistence type="predicted"/>
<feature type="transmembrane region" description="Helical" evidence="1">
    <location>
        <begin position="60"/>
        <end position="80"/>
    </location>
</feature>
<feature type="transmembrane region" description="Helical" evidence="1">
    <location>
        <begin position="7"/>
        <end position="26"/>
    </location>
</feature>
<name>A0AAE3A4T7_9FIRM</name>
<evidence type="ECO:0000313" key="3">
    <source>
        <dbReference type="Proteomes" id="UP001198220"/>
    </source>
</evidence>
<keyword evidence="1" id="KW-0472">Membrane</keyword>
<keyword evidence="1" id="KW-0812">Transmembrane</keyword>
<feature type="transmembrane region" description="Helical" evidence="1">
    <location>
        <begin position="32"/>
        <end position="53"/>
    </location>
</feature>
<organism evidence="2 3">
    <name type="scientific">Hominiventricola filiformis</name>
    <dbReference type="NCBI Taxonomy" id="2885352"/>
    <lineage>
        <taxon>Bacteria</taxon>
        <taxon>Bacillati</taxon>
        <taxon>Bacillota</taxon>
        <taxon>Clostridia</taxon>
        <taxon>Lachnospirales</taxon>
        <taxon>Lachnospiraceae</taxon>
        <taxon>Hominiventricola</taxon>
    </lineage>
</organism>